<dbReference type="EMBL" id="JABRWJ010000004">
    <property type="protein sequence ID" value="NRF68232.1"/>
    <property type="molecule type" value="Genomic_DNA"/>
</dbReference>
<evidence type="ECO:0000256" key="7">
    <source>
        <dbReference type="SAM" id="Phobius"/>
    </source>
</evidence>
<dbReference type="InterPro" id="IPR032808">
    <property type="entry name" value="DoxX"/>
</dbReference>
<evidence type="ECO:0000313" key="8">
    <source>
        <dbReference type="EMBL" id="NRF68232.1"/>
    </source>
</evidence>
<keyword evidence="6 7" id="KW-0472">Membrane</keyword>
<reference evidence="8 9" key="1">
    <citation type="submission" date="2020-05" db="EMBL/GenBank/DDBJ databases">
        <title>Aquincola sp. isolate from soil.</title>
        <authorList>
            <person name="Han J."/>
            <person name="Kim D.-U."/>
        </authorList>
    </citation>
    <scope>NUCLEOTIDE SEQUENCE [LARGE SCALE GENOMIC DNA]</scope>
    <source>
        <strain evidence="8 9">S2</strain>
    </source>
</reference>
<feature type="transmembrane region" description="Helical" evidence="7">
    <location>
        <begin position="88"/>
        <end position="106"/>
    </location>
</feature>
<name>A0ABX2EHW8_9BURK</name>
<accession>A0ABX2EHW8</accession>
<evidence type="ECO:0000256" key="4">
    <source>
        <dbReference type="ARBA" id="ARBA00022692"/>
    </source>
</evidence>
<evidence type="ECO:0000256" key="2">
    <source>
        <dbReference type="ARBA" id="ARBA00006679"/>
    </source>
</evidence>
<evidence type="ECO:0000256" key="3">
    <source>
        <dbReference type="ARBA" id="ARBA00022475"/>
    </source>
</evidence>
<feature type="transmembrane region" description="Helical" evidence="7">
    <location>
        <begin position="118"/>
        <end position="138"/>
    </location>
</feature>
<keyword evidence="5 7" id="KW-1133">Transmembrane helix</keyword>
<dbReference type="PANTHER" id="PTHR33452">
    <property type="entry name" value="OXIDOREDUCTASE CATD-RELATED"/>
    <property type="match status" value="1"/>
</dbReference>
<evidence type="ECO:0000256" key="6">
    <source>
        <dbReference type="ARBA" id="ARBA00023136"/>
    </source>
</evidence>
<keyword evidence="9" id="KW-1185">Reference proteome</keyword>
<dbReference type="Pfam" id="PF07681">
    <property type="entry name" value="DoxX"/>
    <property type="match status" value="1"/>
</dbReference>
<evidence type="ECO:0000256" key="5">
    <source>
        <dbReference type="ARBA" id="ARBA00022989"/>
    </source>
</evidence>
<sequence length="154" mass="16100">MATSSISSRVDMQGRELRRDFDDAGKLVLRLTVGVLVLLHGIAKVRHGLGGMPGMLQQAGLPGVLAYGAYIGEVLAPLLMIAGAWTRVSALLVAINMLFAIGLAHAHQIFTLGPQGGWAIELQGLMLFGAVAVALLGAGRFSIGRLMRGDGVVD</sequence>
<keyword evidence="4 7" id="KW-0812">Transmembrane</keyword>
<comment type="similarity">
    <text evidence="2">Belongs to the DoxX family.</text>
</comment>
<evidence type="ECO:0000256" key="1">
    <source>
        <dbReference type="ARBA" id="ARBA00004651"/>
    </source>
</evidence>
<feature type="transmembrane region" description="Helical" evidence="7">
    <location>
        <begin position="27"/>
        <end position="43"/>
    </location>
</feature>
<feature type="transmembrane region" description="Helical" evidence="7">
    <location>
        <begin position="63"/>
        <end position="81"/>
    </location>
</feature>
<dbReference type="Proteomes" id="UP000737171">
    <property type="component" value="Unassembled WGS sequence"/>
</dbReference>
<dbReference type="PANTHER" id="PTHR33452:SF1">
    <property type="entry name" value="INNER MEMBRANE PROTEIN YPHA-RELATED"/>
    <property type="match status" value="1"/>
</dbReference>
<dbReference type="InterPro" id="IPR051907">
    <property type="entry name" value="DoxX-like_oxidoreductase"/>
</dbReference>
<proteinExistence type="inferred from homology"/>
<protein>
    <submittedName>
        <fullName evidence="8">DoxX family protein</fullName>
    </submittedName>
</protein>
<organism evidence="8 9">
    <name type="scientific">Pseudaquabacterium terrae</name>
    <dbReference type="NCBI Taxonomy" id="2732868"/>
    <lineage>
        <taxon>Bacteria</taxon>
        <taxon>Pseudomonadati</taxon>
        <taxon>Pseudomonadota</taxon>
        <taxon>Betaproteobacteria</taxon>
        <taxon>Burkholderiales</taxon>
        <taxon>Sphaerotilaceae</taxon>
        <taxon>Pseudaquabacterium</taxon>
    </lineage>
</organism>
<comment type="caution">
    <text evidence="8">The sequence shown here is derived from an EMBL/GenBank/DDBJ whole genome shotgun (WGS) entry which is preliminary data.</text>
</comment>
<keyword evidence="3" id="KW-1003">Cell membrane</keyword>
<evidence type="ECO:0000313" key="9">
    <source>
        <dbReference type="Proteomes" id="UP000737171"/>
    </source>
</evidence>
<comment type="subcellular location">
    <subcellularLocation>
        <location evidence="1">Cell membrane</location>
        <topology evidence="1">Multi-pass membrane protein</topology>
    </subcellularLocation>
</comment>
<gene>
    <name evidence="8" type="ORF">HLB44_14660</name>
</gene>